<protein>
    <recommendedName>
        <fullName evidence="1">Putative restriction endonuclease domain-containing protein</fullName>
    </recommendedName>
</protein>
<evidence type="ECO:0000313" key="3">
    <source>
        <dbReference type="Proteomes" id="UP001057498"/>
    </source>
</evidence>
<dbReference type="PANTHER" id="PTHR36558:SF1">
    <property type="entry name" value="RESTRICTION ENDONUCLEASE DOMAIN-CONTAINING PROTEIN-RELATED"/>
    <property type="match status" value="1"/>
</dbReference>
<sequence length="203" mass="22720">MGQAQPVSRFDYASYLAWEAEQVERHEWVDGEVFAMTGARDAHNRIALNIASGLLGHLRGSPCRVFMSDMKLRVDSADAVFYPDVFVTCDPRDRSPDADLVKQHPLLIVEVLSDSTAAYDRGRKFELYRRLPELQEVLFVDQERLQIDLFRRNGQGRWELYPAGEGELLRLDSLGLDLPVQQVYDGVLPQAVGADGGAQGSPA</sequence>
<dbReference type="SUPFAM" id="SSF52980">
    <property type="entry name" value="Restriction endonuclease-like"/>
    <property type="match status" value="1"/>
</dbReference>
<gene>
    <name evidence="2" type="ORF">CATMQ487_09190</name>
</gene>
<dbReference type="PANTHER" id="PTHR36558">
    <property type="entry name" value="GLR1098 PROTEIN"/>
    <property type="match status" value="1"/>
</dbReference>
<feature type="domain" description="Putative restriction endonuclease" evidence="1">
    <location>
        <begin position="14"/>
        <end position="180"/>
    </location>
</feature>
<dbReference type="InterPro" id="IPR011335">
    <property type="entry name" value="Restrct_endonuc-II-like"/>
</dbReference>
<dbReference type="Gene3D" id="3.90.1570.10">
    <property type="entry name" value="tt1808, chain A"/>
    <property type="match status" value="1"/>
</dbReference>
<dbReference type="InterPro" id="IPR008538">
    <property type="entry name" value="Uma2"/>
</dbReference>
<dbReference type="RefSeq" id="WP_251972191.1">
    <property type="nucleotide sequence ID" value="NZ_AP025730.1"/>
</dbReference>
<dbReference type="EMBL" id="AP025730">
    <property type="protein sequence ID" value="BDI03949.1"/>
    <property type="molecule type" value="Genomic_DNA"/>
</dbReference>
<dbReference type="Pfam" id="PF05685">
    <property type="entry name" value="Uma2"/>
    <property type="match status" value="1"/>
</dbReference>
<dbReference type="InterPro" id="IPR012296">
    <property type="entry name" value="Nuclease_put_TT1808"/>
</dbReference>
<name>A0ABM7YIB6_9BURK</name>
<keyword evidence="3" id="KW-1185">Reference proteome</keyword>
<accession>A0ABM7YIB6</accession>
<organism evidence="2 3">
    <name type="scientific">Sphaerotilus microaerophilus</name>
    <dbReference type="NCBI Taxonomy" id="2914710"/>
    <lineage>
        <taxon>Bacteria</taxon>
        <taxon>Pseudomonadati</taxon>
        <taxon>Pseudomonadota</taxon>
        <taxon>Betaproteobacteria</taxon>
        <taxon>Burkholderiales</taxon>
        <taxon>Sphaerotilaceae</taxon>
        <taxon>Sphaerotilus</taxon>
    </lineage>
</organism>
<reference evidence="2" key="1">
    <citation type="submission" date="2022-04" db="EMBL/GenBank/DDBJ databases">
        <title>Whole genome sequence of Sphaerotilus sp. FB-5.</title>
        <authorList>
            <person name="Takeda M."/>
            <person name="Narihara S."/>
            <person name="Akimoto M."/>
            <person name="Akimoto R."/>
            <person name="Nishiyashiki S."/>
            <person name="Murakami T."/>
        </authorList>
    </citation>
    <scope>NUCLEOTIDE SEQUENCE</scope>
    <source>
        <strain evidence="2">FB-5</strain>
    </source>
</reference>
<proteinExistence type="predicted"/>
<dbReference type="Proteomes" id="UP001057498">
    <property type="component" value="Chromosome"/>
</dbReference>
<dbReference type="CDD" id="cd06260">
    <property type="entry name" value="DUF820-like"/>
    <property type="match status" value="1"/>
</dbReference>
<evidence type="ECO:0000259" key="1">
    <source>
        <dbReference type="Pfam" id="PF05685"/>
    </source>
</evidence>
<evidence type="ECO:0000313" key="2">
    <source>
        <dbReference type="EMBL" id="BDI03949.1"/>
    </source>
</evidence>